<keyword evidence="2" id="KW-1185">Reference proteome</keyword>
<protein>
    <recommendedName>
        <fullName evidence="3">Transposase</fullName>
    </recommendedName>
</protein>
<proteinExistence type="predicted"/>
<reference evidence="1 2" key="1">
    <citation type="submission" date="2019-04" db="EMBL/GenBank/DDBJ databases">
        <title>A novel phosphate-accumulating bacterium identified in bioreactor for phosphate removal from wastewater.</title>
        <authorList>
            <person name="Kotlyarov R.Y."/>
            <person name="Beletsky A.V."/>
            <person name="Kallistova A.Y."/>
            <person name="Dorofeev A.G."/>
            <person name="Nikolaev Y.Y."/>
            <person name="Pimenov N.V."/>
            <person name="Ravin N.V."/>
            <person name="Mardanov A.V."/>
        </authorList>
    </citation>
    <scope>NUCLEOTIDE SEQUENCE [LARGE SCALE GENOMIC DNA]</scope>
    <source>
        <strain evidence="1 2">Bin19</strain>
    </source>
</reference>
<evidence type="ECO:0000313" key="1">
    <source>
        <dbReference type="EMBL" id="TMQ74416.1"/>
    </source>
</evidence>
<evidence type="ECO:0008006" key="3">
    <source>
        <dbReference type="Google" id="ProtNLM"/>
    </source>
</evidence>
<dbReference type="Proteomes" id="UP000306324">
    <property type="component" value="Unassembled WGS sequence"/>
</dbReference>
<dbReference type="AlphaFoldDB" id="A0A5S4EGL0"/>
<gene>
    <name evidence="1" type="ORF">ACCUM_1317</name>
</gene>
<comment type="caution">
    <text evidence="1">The sequence shown here is derived from an EMBL/GenBank/DDBJ whole genome shotgun (WGS) entry which is preliminary data.</text>
</comment>
<sequence>MTPEERKLPRLQAEGGRLKRAPEIVMKAAASFTKDAW</sequence>
<organism evidence="1 2">
    <name type="scientific">Candidatus Accumulibacter phosphatis</name>
    <dbReference type="NCBI Taxonomy" id="327160"/>
    <lineage>
        <taxon>Bacteria</taxon>
        <taxon>Pseudomonadati</taxon>
        <taxon>Pseudomonadota</taxon>
        <taxon>Betaproteobacteria</taxon>
        <taxon>Candidatus Accumulibacter</taxon>
    </lineage>
</organism>
<accession>A0A5S4EGL0</accession>
<name>A0A5S4EGL0_9PROT</name>
<dbReference type="EMBL" id="SWAD01000221">
    <property type="protein sequence ID" value="TMQ74416.1"/>
    <property type="molecule type" value="Genomic_DNA"/>
</dbReference>
<evidence type="ECO:0000313" key="2">
    <source>
        <dbReference type="Proteomes" id="UP000306324"/>
    </source>
</evidence>